<gene>
    <name evidence="7" type="ORF">C3942_18905</name>
</gene>
<dbReference type="InterPro" id="IPR038418">
    <property type="entry name" value="6-PTP_synth/QueD_sf"/>
</dbReference>
<protein>
    <recommendedName>
        <fullName evidence="4">6-carboxy-5,6,7,8-tetrahydropterin synthase</fullName>
        <ecNumber evidence="3">4.1.2.50</ecNumber>
    </recommendedName>
    <alternativeName>
        <fullName evidence="5">Queuosine biosynthesis protein QueD</fullName>
    </alternativeName>
</protein>
<evidence type="ECO:0000313" key="7">
    <source>
        <dbReference type="EMBL" id="PPE72384.1"/>
    </source>
</evidence>
<dbReference type="EMBL" id="PSNW01000013">
    <property type="protein sequence ID" value="PPE72384.1"/>
    <property type="molecule type" value="Genomic_DNA"/>
</dbReference>
<organism evidence="7 8">
    <name type="scientific">Solimonas fluminis</name>
    <dbReference type="NCBI Taxonomy" id="2086571"/>
    <lineage>
        <taxon>Bacteria</taxon>
        <taxon>Pseudomonadati</taxon>
        <taxon>Pseudomonadota</taxon>
        <taxon>Gammaproteobacteria</taxon>
        <taxon>Nevskiales</taxon>
        <taxon>Nevskiaceae</taxon>
        <taxon>Solimonas</taxon>
    </lineage>
</organism>
<evidence type="ECO:0000256" key="3">
    <source>
        <dbReference type="ARBA" id="ARBA00012982"/>
    </source>
</evidence>
<accession>A0A2S5TBK2</accession>
<reference evidence="7 8" key="1">
    <citation type="submission" date="2018-02" db="EMBL/GenBank/DDBJ databases">
        <title>Genome sequencing of Solimonas sp. HR-BB.</title>
        <authorList>
            <person name="Lee Y."/>
            <person name="Jeon C.O."/>
        </authorList>
    </citation>
    <scope>NUCLEOTIDE SEQUENCE [LARGE SCALE GENOMIC DNA]</scope>
    <source>
        <strain evidence="7 8">HR-BB</strain>
    </source>
</reference>
<dbReference type="Pfam" id="PF01242">
    <property type="entry name" value="PTPS"/>
    <property type="match status" value="2"/>
</dbReference>
<evidence type="ECO:0000313" key="8">
    <source>
        <dbReference type="Proteomes" id="UP000238220"/>
    </source>
</evidence>
<proteinExistence type="inferred from homology"/>
<name>A0A2S5TBK2_9GAMM</name>
<evidence type="ECO:0000256" key="5">
    <source>
        <dbReference type="ARBA" id="ARBA00031449"/>
    </source>
</evidence>
<dbReference type="AlphaFoldDB" id="A0A2S5TBK2"/>
<comment type="caution">
    <text evidence="7">The sequence shown here is derived from an EMBL/GenBank/DDBJ whole genome shotgun (WGS) entry which is preliminary data.</text>
</comment>
<comment type="catalytic activity">
    <reaction evidence="6">
        <text>7,8-dihydroneopterin 3'-triphosphate + H2O = 6-carboxy-5,6,7,8-tetrahydropterin + triphosphate + acetaldehyde + 2 H(+)</text>
        <dbReference type="Rhea" id="RHEA:27966"/>
        <dbReference type="ChEBI" id="CHEBI:15343"/>
        <dbReference type="ChEBI" id="CHEBI:15377"/>
        <dbReference type="ChEBI" id="CHEBI:15378"/>
        <dbReference type="ChEBI" id="CHEBI:18036"/>
        <dbReference type="ChEBI" id="CHEBI:58462"/>
        <dbReference type="ChEBI" id="CHEBI:61032"/>
        <dbReference type="EC" id="4.1.2.50"/>
    </reaction>
</comment>
<dbReference type="InterPro" id="IPR007115">
    <property type="entry name" value="6-PTP_synth/QueD"/>
</dbReference>
<dbReference type="UniPathway" id="UPA00391"/>
<keyword evidence="8" id="KW-1185">Reference proteome</keyword>
<sequence length="280" mass="31081">MIRLFVEQLTVLDCAFLDPLRGLVGESWIVDVELAGDLDQQSMVLDFGEVKKRLKKVIDGIGDHKLLVPHRHAGLKLQHNGHGSELFFSGPADGPIEHRSPADAVCVIDAPAVTTESLTAHLQPLVAQQVPSNVAEVRLTLRHEVVDGAYYHYAHGLKKHTGHCQRIAHGHRSRIEIRLDDRREPALEQAWAGRWKDIYLGTQEDIVVDGAERVRFEYTSVDGDFALELPAQRCELLDGDTTVEKLARYIAQAVHAEHPGRQVEVRAYEGVLKGAVARAG</sequence>
<dbReference type="OrthoDB" id="5820615at2"/>
<evidence type="ECO:0000256" key="2">
    <source>
        <dbReference type="ARBA" id="ARBA00008900"/>
    </source>
</evidence>
<comment type="similarity">
    <text evidence="2">Belongs to the PTPS family. QueD subfamily.</text>
</comment>
<dbReference type="Proteomes" id="UP000238220">
    <property type="component" value="Unassembled WGS sequence"/>
</dbReference>
<evidence type="ECO:0000256" key="6">
    <source>
        <dbReference type="ARBA" id="ARBA00048807"/>
    </source>
</evidence>
<dbReference type="SUPFAM" id="SSF55620">
    <property type="entry name" value="Tetrahydrobiopterin biosynthesis enzymes-like"/>
    <property type="match status" value="2"/>
</dbReference>
<comment type="pathway">
    <text evidence="1">Purine metabolism; 7-cyano-7-deazaguanine biosynthesis.</text>
</comment>
<evidence type="ECO:0000256" key="1">
    <source>
        <dbReference type="ARBA" id="ARBA00005061"/>
    </source>
</evidence>
<dbReference type="Gene3D" id="3.30.479.10">
    <property type="entry name" value="6-pyruvoyl tetrahydropterin synthase/QueD"/>
    <property type="match status" value="1"/>
</dbReference>
<dbReference type="RefSeq" id="WP_104231933.1">
    <property type="nucleotide sequence ID" value="NZ_PSNW01000013.1"/>
</dbReference>
<dbReference type="GO" id="GO:0070497">
    <property type="term" value="F:6-carboxytetrahydropterin synthase activity"/>
    <property type="evidence" value="ECO:0007669"/>
    <property type="project" value="UniProtKB-EC"/>
</dbReference>
<dbReference type="EC" id="4.1.2.50" evidence="3"/>
<evidence type="ECO:0000256" key="4">
    <source>
        <dbReference type="ARBA" id="ARBA00018141"/>
    </source>
</evidence>